<feature type="transmembrane region" description="Helical" evidence="5">
    <location>
        <begin position="166"/>
        <end position="187"/>
    </location>
</feature>
<feature type="transmembrane region" description="Helical" evidence="5">
    <location>
        <begin position="102"/>
        <end position="127"/>
    </location>
</feature>
<dbReference type="GO" id="GO:0005886">
    <property type="term" value="C:plasma membrane"/>
    <property type="evidence" value="ECO:0007669"/>
    <property type="project" value="UniProtKB-SubCell"/>
</dbReference>
<evidence type="ECO:0000256" key="2">
    <source>
        <dbReference type="ARBA" id="ARBA00022692"/>
    </source>
</evidence>
<feature type="transmembrane region" description="Helical" evidence="5">
    <location>
        <begin position="76"/>
        <end position="96"/>
    </location>
</feature>
<proteinExistence type="predicted"/>
<gene>
    <name evidence="7" type="ORF">DPM19_18725</name>
</gene>
<keyword evidence="3 5" id="KW-1133">Transmembrane helix</keyword>
<protein>
    <submittedName>
        <fullName evidence="7">MFS transporter</fullName>
    </submittedName>
</protein>
<feature type="transmembrane region" description="Helical" evidence="5">
    <location>
        <begin position="40"/>
        <end position="64"/>
    </location>
</feature>
<feature type="transmembrane region" description="Helical" evidence="5">
    <location>
        <begin position="139"/>
        <end position="160"/>
    </location>
</feature>
<feature type="transmembrane region" description="Helical" evidence="5">
    <location>
        <begin position="276"/>
        <end position="294"/>
    </location>
</feature>
<evidence type="ECO:0000256" key="1">
    <source>
        <dbReference type="ARBA" id="ARBA00004651"/>
    </source>
</evidence>
<feature type="transmembrane region" description="Helical" evidence="5">
    <location>
        <begin position="12"/>
        <end position="34"/>
    </location>
</feature>
<dbReference type="EMBL" id="QLYX01000008">
    <property type="protein sequence ID" value="RAY13842.1"/>
    <property type="molecule type" value="Genomic_DNA"/>
</dbReference>
<dbReference type="RefSeq" id="WP_111869380.1">
    <property type="nucleotide sequence ID" value="NZ_QLYX01000008.1"/>
</dbReference>
<name>A0A365H4C4_9ACTN</name>
<dbReference type="InterPro" id="IPR011701">
    <property type="entry name" value="MFS"/>
</dbReference>
<reference evidence="7 8" key="1">
    <citation type="submission" date="2018-06" db="EMBL/GenBank/DDBJ databases">
        <title>Actinomadura craniellae sp. nov. isolated from marine sponge Craniella sp.</title>
        <authorList>
            <person name="Li L."/>
            <person name="Xu Q.H."/>
            <person name="Lin H.W."/>
            <person name="Lu Y.H."/>
        </authorList>
    </citation>
    <scope>NUCLEOTIDE SEQUENCE [LARGE SCALE GENOMIC DNA]</scope>
    <source>
        <strain evidence="7 8">LHW63021</strain>
    </source>
</reference>
<dbReference type="Proteomes" id="UP000251891">
    <property type="component" value="Unassembled WGS sequence"/>
</dbReference>
<sequence length="397" mass="39152">MSDVTAPRPRLVTRPLVLVCLANFCALTSFYLLLTVVPMYAAAAGGGVGAGMTTGALMLTTVVAELCTPWLVSRYGYRRVLVAGMVTLGAPALLLLGSSGMATILAVCLVRGFGFAIAMVAGGALAASLLPAERRGEGLGVLGLVSGIPAVIALPAGVWLAGNHGYPPVFVAGALAGVTAAVLLLGVPDPRQEAGEPAGRSLGVLAGLRTPALVRPSVMFFATATATGVVVTFLPLAVADASGDLATLGLLVHSVAVTLARWWAGRHGDRHGAAGLLVPGVLATAAGMLLLVMVDSPYAMLAGTALGGAGFGAAANASLALMYDRVAPSGYGAVAAIWNVAYDTGLGVGGAGFGVLAARSGYPAGFALTGVLVLAVLVPARSGAGLPRGGGKAAPPA</sequence>
<feature type="domain" description="Major facilitator superfamily (MFS) profile" evidence="6">
    <location>
        <begin position="15"/>
        <end position="382"/>
    </location>
</feature>
<dbReference type="InterPro" id="IPR036259">
    <property type="entry name" value="MFS_trans_sf"/>
</dbReference>
<dbReference type="SUPFAM" id="SSF103473">
    <property type="entry name" value="MFS general substrate transporter"/>
    <property type="match status" value="1"/>
</dbReference>
<evidence type="ECO:0000256" key="4">
    <source>
        <dbReference type="ARBA" id="ARBA00023136"/>
    </source>
</evidence>
<evidence type="ECO:0000256" key="3">
    <source>
        <dbReference type="ARBA" id="ARBA00022989"/>
    </source>
</evidence>
<feature type="transmembrane region" description="Helical" evidence="5">
    <location>
        <begin position="362"/>
        <end position="380"/>
    </location>
</feature>
<dbReference type="InterPro" id="IPR020846">
    <property type="entry name" value="MFS_dom"/>
</dbReference>
<feature type="transmembrane region" description="Helical" evidence="5">
    <location>
        <begin position="300"/>
        <end position="323"/>
    </location>
</feature>
<feature type="transmembrane region" description="Helical" evidence="5">
    <location>
        <begin position="218"/>
        <end position="239"/>
    </location>
</feature>
<dbReference type="PROSITE" id="PS50850">
    <property type="entry name" value="MFS"/>
    <property type="match status" value="1"/>
</dbReference>
<accession>A0A365H4C4</accession>
<dbReference type="GO" id="GO:0022857">
    <property type="term" value="F:transmembrane transporter activity"/>
    <property type="evidence" value="ECO:0007669"/>
    <property type="project" value="InterPro"/>
</dbReference>
<keyword evidence="8" id="KW-1185">Reference proteome</keyword>
<feature type="transmembrane region" description="Helical" evidence="5">
    <location>
        <begin position="245"/>
        <end position="264"/>
    </location>
</feature>
<dbReference type="PANTHER" id="PTHR23531:SF1">
    <property type="entry name" value="QUINOLENE RESISTANCE PROTEIN NORA"/>
    <property type="match status" value="1"/>
</dbReference>
<organism evidence="7 8">
    <name type="scientific">Actinomadura craniellae</name>
    <dbReference type="NCBI Taxonomy" id="2231787"/>
    <lineage>
        <taxon>Bacteria</taxon>
        <taxon>Bacillati</taxon>
        <taxon>Actinomycetota</taxon>
        <taxon>Actinomycetes</taxon>
        <taxon>Streptosporangiales</taxon>
        <taxon>Thermomonosporaceae</taxon>
        <taxon>Actinomadura</taxon>
    </lineage>
</organism>
<evidence type="ECO:0000313" key="8">
    <source>
        <dbReference type="Proteomes" id="UP000251891"/>
    </source>
</evidence>
<dbReference type="Gene3D" id="1.20.1250.20">
    <property type="entry name" value="MFS general substrate transporter like domains"/>
    <property type="match status" value="1"/>
</dbReference>
<evidence type="ECO:0000313" key="7">
    <source>
        <dbReference type="EMBL" id="RAY13842.1"/>
    </source>
</evidence>
<comment type="subcellular location">
    <subcellularLocation>
        <location evidence="1">Cell membrane</location>
        <topology evidence="1">Multi-pass membrane protein</topology>
    </subcellularLocation>
</comment>
<dbReference type="OrthoDB" id="5189108at2"/>
<dbReference type="PANTHER" id="PTHR23531">
    <property type="entry name" value="QUINOLENE RESISTANCE PROTEIN NORA"/>
    <property type="match status" value="1"/>
</dbReference>
<feature type="transmembrane region" description="Helical" evidence="5">
    <location>
        <begin position="335"/>
        <end position="356"/>
    </location>
</feature>
<evidence type="ECO:0000259" key="6">
    <source>
        <dbReference type="PROSITE" id="PS50850"/>
    </source>
</evidence>
<comment type="caution">
    <text evidence="7">The sequence shown here is derived from an EMBL/GenBank/DDBJ whole genome shotgun (WGS) entry which is preliminary data.</text>
</comment>
<keyword evidence="4 5" id="KW-0472">Membrane</keyword>
<dbReference type="AlphaFoldDB" id="A0A365H4C4"/>
<dbReference type="InterPro" id="IPR052714">
    <property type="entry name" value="MFS_Exporter"/>
</dbReference>
<keyword evidence="2 5" id="KW-0812">Transmembrane</keyword>
<evidence type="ECO:0000256" key="5">
    <source>
        <dbReference type="SAM" id="Phobius"/>
    </source>
</evidence>
<dbReference type="Pfam" id="PF07690">
    <property type="entry name" value="MFS_1"/>
    <property type="match status" value="1"/>
</dbReference>